<protein>
    <recommendedName>
        <fullName evidence="5">Carboxypeptidase regulatory-like domain-containing protein</fullName>
    </recommendedName>
</protein>
<comment type="caution">
    <text evidence="3">The sequence shown here is derived from an EMBL/GenBank/DDBJ whole genome shotgun (WGS) entry which is preliminary data.</text>
</comment>
<reference evidence="3 4" key="1">
    <citation type="submission" date="2020-08" db="EMBL/GenBank/DDBJ databases">
        <title>Genomic Encyclopedia of Type Strains, Phase IV (KMG-IV): sequencing the most valuable type-strain genomes for metagenomic binning, comparative biology and taxonomic classification.</title>
        <authorList>
            <person name="Goeker M."/>
        </authorList>
    </citation>
    <scope>NUCLEOTIDE SEQUENCE [LARGE SCALE GENOMIC DNA]</scope>
    <source>
        <strain evidence="3 4">DSM 22071</strain>
    </source>
</reference>
<gene>
    <name evidence="3" type="ORF">HNR37_002203</name>
</gene>
<keyword evidence="4" id="KW-1185">Reference proteome</keyword>
<dbReference type="EMBL" id="JACHID010000018">
    <property type="protein sequence ID" value="MBB5022856.1"/>
    <property type="molecule type" value="Genomic_DNA"/>
</dbReference>
<dbReference type="Proteomes" id="UP000528322">
    <property type="component" value="Unassembled WGS sequence"/>
</dbReference>
<evidence type="ECO:0008006" key="5">
    <source>
        <dbReference type="Google" id="ProtNLM"/>
    </source>
</evidence>
<dbReference type="PROSITE" id="PS51257">
    <property type="entry name" value="PROKAR_LIPOPROTEIN"/>
    <property type="match status" value="1"/>
</dbReference>
<dbReference type="AlphaFoldDB" id="A0A7W7Y680"/>
<sequence>MNALHWRGLTAALALSAVLLGSTGCGSSSSSKNDVSDGDETPTPTLTGKAADDGYLAGATVCLDVNLSGSCAGQPTDAVTTTDSQGTYEFFRADADQYAVIVETQNATMVTSLAKAGYEFLPGSAADQSGEARLKVLMAPAGKGEFVSPMTTVVQNRFLENQLQTLDQVETALQVDMGISASMFEDYVAATDDEQQVTQLAARILARIAANVEAEIRSDFSDALNDNPTLGVAIGPLVASIVQERQNDIAQRSRTIKDSTDQEQEIAEAAEQIQVQIPNIDLALLEERALSIAEQRNLVAQQGTVLEILKDVRLGNIAYDDWDLKAGKHELLFDLSYITRDAEGNWLTMRGSRATDDQGFRISDGMNSFFPDPDDSIAFDMARQTPLEANEDGTYTFSIEGEVTVTSVKILELAGTTAPVIRYINDIQDTLDDLHPETLARLKDGDEFKTVTFEAGDKAYYMAQTRAADHIDEYTADDKGEIGGFDNREDAQAFAKANECTDASAKDCYDTTAQRYRDSANSFAYSIRQLENDKFYILQDYRNTNFYVFFLVGGEMELTGDESCSEKLDKVCPREYLPYELVMNGYKLNESAWKRVVNVMKGD</sequence>
<evidence type="ECO:0000313" key="4">
    <source>
        <dbReference type="Proteomes" id="UP000528322"/>
    </source>
</evidence>
<feature type="signal peptide" evidence="2">
    <location>
        <begin position="1"/>
        <end position="27"/>
    </location>
</feature>
<organism evidence="3 4">
    <name type="scientific">Desulfurispira natronophila</name>
    <dbReference type="NCBI Taxonomy" id="682562"/>
    <lineage>
        <taxon>Bacteria</taxon>
        <taxon>Pseudomonadati</taxon>
        <taxon>Chrysiogenota</taxon>
        <taxon>Chrysiogenia</taxon>
        <taxon>Chrysiogenales</taxon>
        <taxon>Chrysiogenaceae</taxon>
        <taxon>Desulfurispira</taxon>
    </lineage>
</organism>
<keyword evidence="2" id="KW-0732">Signal</keyword>
<proteinExistence type="predicted"/>
<accession>A0A7W7Y680</accession>
<evidence type="ECO:0000313" key="3">
    <source>
        <dbReference type="EMBL" id="MBB5022856.1"/>
    </source>
</evidence>
<name>A0A7W7Y680_9BACT</name>
<feature type="chain" id="PRO_5031484695" description="Carboxypeptidase regulatory-like domain-containing protein" evidence="2">
    <location>
        <begin position="28"/>
        <end position="603"/>
    </location>
</feature>
<evidence type="ECO:0000256" key="2">
    <source>
        <dbReference type="SAM" id="SignalP"/>
    </source>
</evidence>
<evidence type="ECO:0000256" key="1">
    <source>
        <dbReference type="SAM" id="MobiDB-lite"/>
    </source>
</evidence>
<dbReference type="RefSeq" id="WP_183734135.1">
    <property type="nucleotide sequence ID" value="NZ_JACHID010000018.1"/>
</dbReference>
<feature type="region of interest" description="Disordered" evidence="1">
    <location>
        <begin position="27"/>
        <end position="50"/>
    </location>
</feature>